<dbReference type="RefSeq" id="WP_009071289.1">
    <property type="nucleotide sequence ID" value="NZ_JH597761.1"/>
</dbReference>
<evidence type="ECO:0000313" key="2">
    <source>
        <dbReference type="Proteomes" id="UP000003980"/>
    </source>
</evidence>
<dbReference type="HOGENOM" id="CLU_1313174_0_0_2"/>
<accession>H2C2R5</accession>
<dbReference type="eggNOG" id="arCOG00744">
    <property type="taxonomic scope" value="Archaea"/>
</dbReference>
<sequence>MSIIYLDPKDVEVLELLATLVHISSYRLSKISGIAPSTVWRILVKLKTLGLITKDDRQFSITPRGLVITYYLSSRQSIRYTALENLKEAWKYDGSTEELRSFLDSLKLFLDEHQISPMSVCFNQPLSVVTLMLPRASELKEGSKNVLARFILKAFPSVILPNGCRAVLSFNESGEPYAMAADCKDDGIHLFHKCSVISSFVKAEVKAKK</sequence>
<dbReference type="InterPro" id="IPR036388">
    <property type="entry name" value="WH-like_DNA-bd_sf"/>
</dbReference>
<name>H2C2R5_9CREN</name>
<organism evidence="1 2">
    <name type="scientific">Metallosphaera yellowstonensis MK1</name>
    <dbReference type="NCBI Taxonomy" id="671065"/>
    <lineage>
        <taxon>Archaea</taxon>
        <taxon>Thermoproteota</taxon>
        <taxon>Thermoprotei</taxon>
        <taxon>Sulfolobales</taxon>
        <taxon>Sulfolobaceae</taxon>
        <taxon>Metallosphaera</taxon>
    </lineage>
</organism>
<dbReference type="SUPFAM" id="SSF46785">
    <property type="entry name" value="Winged helix' DNA-binding domain"/>
    <property type="match status" value="1"/>
</dbReference>
<dbReference type="Proteomes" id="UP000003980">
    <property type="component" value="Unassembled WGS sequence"/>
</dbReference>
<dbReference type="Gene3D" id="1.10.10.10">
    <property type="entry name" value="Winged helix-like DNA-binding domain superfamily/Winged helix DNA-binding domain"/>
    <property type="match status" value="1"/>
</dbReference>
<dbReference type="STRING" id="671065.MetMK1DRAFT_00010390"/>
<keyword evidence="2" id="KW-1185">Reference proteome</keyword>
<dbReference type="OrthoDB" id="33094at2157"/>
<evidence type="ECO:0000313" key="1">
    <source>
        <dbReference type="EMBL" id="EHP70536.1"/>
    </source>
</evidence>
<reference evidence="1 2" key="1">
    <citation type="submission" date="2012-01" db="EMBL/GenBank/DDBJ databases">
        <title>Improved High-Quality Draft sequence of Metallosphaera yellowstonensis MK1.</title>
        <authorList>
            <consortium name="US DOE Joint Genome Institute"/>
            <person name="Lucas S."/>
            <person name="Han J."/>
            <person name="Cheng J.-F."/>
            <person name="Goodwin L."/>
            <person name="Pitluck S."/>
            <person name="Peters L."/>
            <person name="Teshima H."/>
            <person name="Detter J.C."/>
            <person name="Han C."/>
            <person name="Tapia R."/>
            <person name="Land M."/>
            <person name="Hauser L."/>
            <person name="Kyrpides N."/>
            <person name="Kozubal M."/>
            <person name="Macur R.E."/>
            <person name="Jay Z."/>
            <person name="Inskeep W."/>
            <person name="Woyke T."/>
        </authorList>
    </citation>
    <scope>NUCLEOTIDE SEQUENCE [LARGE SCALE GENOMIC DNA]</scope>
    <source>
        <strain evidence="1 2">MK1</strain>
    </source>
</reference>
<gene>
    <name evidence="1" type="ORF">MetMK1DRAFT_00010390</name>
</gene>
<dbReference type="AlphaFoldDB" id="H2C2R5"/>
<protein>
    <submittedName>
        <fullName evidence="1">Uncharacterized protein</fullName>
    </submittedName>
</protein>
<proteinExistence type="predicted"/>
<dbReference type="InterPro" id="IPR036390">
    <property type="entry name" value="WH_DNA-bd_sf"/>
</dbReference>
<dbReference type="EMBL" id="JH597761">
    <property type="protein sequence ID" value="EHP70536.1"/>
    <property type="molecule type" value="Genomic_DNA"/>
</dbReference>